<keyword evidence="2" id="KW-1185">Reference proteome</keyword>
<protein>
    <submittedName>
        <fullName evidence="1">Uncharacterized protein</fullName>
    </submittedName>
</protein>
<dbReference type="AlphaFoldDB" id="A0A4C1XZY2"/>
<dbReference type="EMBL" id="BGZK01001002">
    <property type="protein sequence ID" value="GBP68132.1"/>
    <property type="molecule type" value="Genomic_DNA"/>
</dbReference>
<dbReference type="Proteomes" id="UP000299102">
    <property type="component" value="Unassembled WGS sequence"/>
</dbReference>
<gene>
    <name evidence="1" type="ORF">EVAR_46295_1</name>
</gene>
<reference evidence="1 2" key="1">
    <citation type="journal article" date="2019" name="Commun. Biol.">
        <title>The bagworm genome reveals a unique fibroin gene that provides high tensile strength.</title>
        <authorList>
            <person name="Kono N."/>
            <person name="Nakamura H."/>
            <person name="Ohtoshi R."/>
            <person name="Tomita M."/>
            <person name="Numata K."/>
            <person name="Arakawa K."/>
        </authorList>
    </citation>
    <scope>NUCLEOTIDE SEQUENCE [LARGE SCALE GENOMIC DNA]</scope>
</reference>
<sequence>MYKRCDSMVKGATCVPQSAGFYYDKGRNDVEEDVELSAPEFVTDDDGRQRMLIRSGPAGRTRGPRRSVRNNNVVGGFPWSNRAIQTSNNKLLQSTSLLPLINVKY</sequence>
<proteinExistence type="predicted"/>
<name>A0A4C1XZY2_EUMVA</name>
<evidence type="ECO:0000313" key="1">
    <source>
        <dbReference type="EMBL" id="GBP68132.1"/>
    </source>
</evidence>
<accession>A0A4C1XZY2</accession>
<comment type="caution">
    <text evidence="1">The sequence shown here is derived from an EMBL/GenBank/DDBJ whole genome shotgun (WGS) entry which is preliminary data.</text>
</comment>
<evidence type="ECO:0000313" key="2">
    <source>
        <dbReference type="Proteomes" id="UP000299102"/>
    </source>
</evidence>
<organism evidence="1 2">
    <name type="scientific">Eumeta variegata</name>
    <name type="common">Bagworm moth</name>
    <name type="synonym">Eumeta japonica</name>
    <dbReference type="NCBI Taxonomy" id="151549"/>
    <lineage>
        <taxon>Eukaryota</taxon>
        <taxon>Metazoa</taxon>
        <taxon>Ecdysozoa</taxon>
        <taxon>Arthropoda</taxon>
        <taxon>Hexapoda</taxon>
        <taxon>Insecta</taxon>
        <taxon>Pterygota</taxon>
        <taxon>Neoptera</taxon>
        <taxon>Endopterygota</taxon>
        <taxon>Lepidoptera</taxon>
        <taxon>Glossata</taxon>
        <taxon>Ditrysia</taxon>
        <taxon>Tineoidea</taxon>
        <taxon>Psychidae</taxon>
        <taxon>Oiketicinae</taxon>
        <taxon>Eumeta</taxon>
    </lineage>
</organism>